<dbReference type="PANTHER" id="PTHR34251">
    <property type="entry name" value="LEUCINE-, GLUTAMATE- AND LYSINE-RICH PROTEIN 1"/>
    <property type="match status" value="1"/>
</dbReference>
<keyword evidence="4" id="KW-1185">Reference proteome</keyword>
<feature type="region of interest" description="Disordered" evidence="2">
    <location>
        <begin position="534"/>
        <end position="613"/>
    </location>
</feature>
<dbReference type="Proteomes" id="UP001295444">
    <property type="component" value="Chromosome 02"/>
</dbReference>
<protein>
    <submittedName>
        <fullName evidence="3">Uncharacterized protein</fullName>
    </submittedName>
</protein>
<reference evidence="3" key="1">
    <citation type="submission" date="2022-03" db="EMBL/GenBank/DDBJ databases">
        <authorList>
            <person name="Alioto T."/>
            <person name="Alioto T."/>
            <person name="Gomez Garrido J."/>
        </authorList>
    </citation>
    <scope>NUCLEOTIDE SEQUENCE</scope>
</reference>
<evidence type="ECO:0000256" key="1">
    <source>
        <dbReference type="SAM" id="Coils"/>
    </source>
</evidence>
<accession>A0AAD1RDN7</accession>
<dbReference type="EMBL" id="OW240913">
    <property type="protein sequence ID" value="CAH2247351.1"/>
    <property type="molecule type" value="Genomic_DNA"/>
</dbReference>
<gene>
    <name evidence="3" type="ORF">PECUL_23A042332</name>
</gene>
<keyword evidence="1" id="KW-0175">Coiled coil</keyword>
<feature type="coiled-coil region" evidence="1">
    <location>
        <begin position="130"/>
        <end position="195"/>
    </location>
</feature>
<dbReference type="PANTHER" id="PTHR34251:SF1">
    <property type="entry name" value="LEUCINE, GLUTAMATE AND LYSINE RICH 1"/>
    <property type="match status" value="1"/>
</dbReference>
<evidence type="ECO:0000256" key="2">
    <source>
        <dbReference type="SAM" id="MobiDB-lite"/>
    </source>
</evidence>
<dbReference type="AlphaFoldDB" id="A0AAD1RDN7"/>
<sequence>MTTALLKKLKVKVMDWSSMSEHLLQIATSHLKEKEDELQQLTKKLTCCQQDVKLAQGHRQLLSEKVTKQHEQLTKILSLLKFLQCQQVAIKNDINTMLESWIILKREIDSQLQHTSNAFSAEVFRLNKHLAEAQADNISLQNQMKHLQTASDSFVLASQELQASRQIENELKTKCHDLQKQTVDLQQQLEAVELDFHNVKKETEHYREISTMKIKEANDFQSKLRRMEYDRESTELRLTRELRDKEDSLALVQQKTKALQEETAERERNDEQNKKRSQRLETELETMKKMLKQTQQEVITLQNDRELKIASYQNTIEQLQESIRQKMLIDDNWQAKWENELENERQKYVLKLEEVEHNLREEANLELDIERQKHDELIRKFQKRQDELEGKIPSLISKACDELNKDIQLLENKLKETQTRLTDKDHTKENEISNLKNIITDLEHRLKREQNNNNTILKEMRKDCFTKSEVLKEVTQQVEELKRHLDSAMQENLFLKETVRLECEERFELTEALTQAREQLLELKQANGSFLSSSLSSQRSFTAERPKLTQRTSNMDHKHPQSLSSNKGSRLVSLPGNSLVSNKHLQSSSSSLPSLPSPYPKKERAFSLTDAKPKLTAVLRSQSTQQ</sequence>
<feature type="region of interest" description="Disordered" evidence="2">
    <location>
        <begin position="256"/>
        <end position="279"/>
    </location>
</feature>
<proteinExistence type="predicted"/>
<feature type="coiled-coil region" evidence="1">
    <location>
        <begin position="24"/>
        <end position="51"/>
    </location>
</feature>
<name>A0AAD1RDN7_PELCU</name>
<feature type="compositionally biased region" description="Low complexity" evidence="2">
    <location>
        <begin position="578"/>
        <end position="594"/>
    </location>
</feature>
<organism evidence="3 4">
    <name type="scientific">Pelobates cultripes</name>
    <name type="common">Western spadefoot toad</name>
    <dbReference type="NCBI Taxonomy" id="61616"/>
    <lineage>
        <taxon>Eukaryota</taxon>
        <taxon>Metazoa</taxon>
        <taxon>Chordata</taxon>
        <taxon>Craniata</taxon>
        <taxon>Vertebrata</taxon>
        <taxon>Euteleostomi</taxon>
        <taxon>Amphibia</taxon>
        <taxon>Batrachia</taxon>
        <taxon>Anura</taxon>
        <taxon>Pelobatoidea</taxon>
        <taxon>Pelobatidae</taxon>
        <taxon>Pelobates</taxon>
    </lineage>
</organism>
<dbReference type="InterPro" id="IPR038799">
    <property type="entry name" value="LEKR1"/>
</dbReference>
<evidence type="ECO:0000313" key="3">
    <source>
        <dbReference type="EMBL" id="CAH2247351.1"/>
    </source>
</evidence>
<feature type="compositionally biased region" description="Basic and acidic residues" evidence="2">
    <location>
        <begin position="258"/>
        <end position="279"/>
    </location>
</feature>
<evidence type="ECO:0000313" key="4">
    <source>
        <dbReference type="Proteomes" id="UP001295444"/>
    </source>
</evidence>